<proteinExistence type="predicted"/>
<keyword evidence="1" id="KW-0472">Membrane</keyword>
<organism evidence="2 3">
    <name type="scientific">Didymella exigua CBS 183.55</name>
    <dbReference type="NCBI Taxonomy" id="1150837"/>
    <lineage>
        <taxon>Eukaryota</taxon>
        <taxon>Fungi</taxon>
        <taxon>Dikarya</taxon>
        <taxon>Ascomycota</taxon>
        <taxon>Pezizomycotina</taxon>
        <taxon>Dothideomycetes</taxon>
        <taxon>Pleosporomycetidae</taxon>
        <taxon>Pleosporales</taxon>
        <taxon>Pleosporineae</taxon>
        <taxon>Didymellaceae</taxon>
        <taxon>Didymella</taxon>
    </lineage>
</organism>
<evidence type="ECO:0000313" key="3">
    <source>
        <dbReference type="Proteomes" id="UP000800082"/>
    </source>
</evidence>
<accession>A0A6A5S329</accession>
<dbReference type="AlphaFoldDB" id="A0A6A5S329"/>
<keyword evidence="1" id="KW-0812">Transmembrane</keyword>
<reference evidence="2" key="1">
    <citation type="journal article" date="2020" name="Stud. Mycol.">
        <title>101 Dothideomycetes genomes: a test case for predicting lifestyles and emergence of pathogens.</title>
        <authorList>
            <person name="Haridas S."/>
            <person name="Albert R."/>
            <person name="Binder M."/>
            <person name="Bloem J."/>
            <person name="Labutti K."/>
            <person name="Salamov A."/>
            <person name="Andreopoulos B."/>
            <person name="Baker S."/>
            <person name="Barry K."/>
            <person name="Bills G."/>
            <person name="Bluhm B."/>
            <person name="Cannon C."/>
            <person name="Castanera R."/>
            <person name="Culley D."/>
            <person name="Daum C."/>
            <person name="Ezra D."/>
            <person name="Gonzalez J."/>
            <person name="Henrissat B."/>
            <person name="Kuo A."/>
            <person name="Liang C."/>
            <person name="Lipzen A."/>
            <person name="Lutzoni F."/>
            <person name="Magnuson J."/>
            <person name="Mondo S."/>
            <person name="Nolan M."/>
            <person name="Ohm R."/>
            <person name="Pangilinan J."/>
            <person name="Park H.-J."/>
            <person name="Ramirez L."/>
            <person name="Alfaro M."/>
            <person name="Sun H."/>
            <person name="Tritt A."/>
            <person name="Yoshinaga Y."/>
            <person name="Zwiers L.-H."/>
            <person name="Turgeon B."/>
            <person name="Goodwin S."/>
            <person name="Spatafora J."/>
            <person name="Crous P."/>
            <person name="Grigoriev I."/>
        </authorList>
    </citation>
    <scope>NUCLEOTIDE SEQUENCE</scope>
    <source>
        <strain evidence="2">CBS 183.55</strain>
    </source>
</reference>
<name>A0A6A5S329_9PLEO</name>
<feature type="transmembrane region" description="Helical" evidence="1">
    <location>
        <begin position="42"/>
        <end position="65"/>
    </location>
</feature>
<sequence>MAKSTALAITSNVCTTPRGLNLSLAWFKHHGTPIHTGILLRLYIHFFIFTCDAGLAAPFIPLGWVTI</sequence>
<gene>
    <name evidence="2" type="ORF">M421DRAFT_106474</name>
</gene>
<protein>
    <submittedName>
        <fullName evidence="2">Uncharacterized protein</fullName>
    </submittedName>
</protein>
<dbReference type="Proteomes" id="UP000800082">
    <property type="component" value="Unassembled WGS sequence"/>
</dbReference>
<dbReference type="EMBL" id="ML978956">
    <property type="protein sequence ID" value="KAF1933844.1"/>
    <property type="molecule type" value="Genomic_DNA"/>
</dbReference>
<evidence type="ECO:0000313" key="2">
    <source>
        <dbReference type="EMBL" id="KAF1933844.1"/>
    </source>
</evidence>
<evidence type="ECO:0000256" key="1">
    <source>
        <dbReference type="SAM" id="Phobius"/>
    </source>
</evidence>
<dbReference type="GeneID" id="54344771"/>
<keyword evidence="1" id="KW-1133">Transmembrane helix</keyword>
<keyword evidence="3" id="KW-1185">Reference proteome</keyword>
<dbReference type="RefSeq" id="XP_033454092.1">
    <property type="nucleotide sequence ID" value="XM_033587125.1"/>
</dbReference>